<accession>A0ABZ3J2G5</accession>
<protein>
    <recommendedName>
        <fullName evidence="1">Cyclic nucleotide-binding domain-containing protein</fullName>
    </recommendedName>
</protein>
<dbReference type="EMBL" id="CP155571">
    <property type="protein sequence ID" value="XFO72542.1"/>
    <property type="molecule type" value="Genomic_DNA"/>
</dbReference>
<name>A0ABZ3J2G5_SPOA4</name>
<evidence type="ECO:0000313" key="3">
    <source>
        <dbReference type="Proteomes" id="UP000216052"/>
    </source>
</evidence>
<dbReference type="Gene3D" id="3.40.630.30">
    <property type="match status" value="1"/>
</dbReference>
<gene>
    <name evidence="2" type="ORF">SPACI_025950</name>
</gene>
<dbReference type="PROSITE" id="PS50042">
    <property type="entry name" value="CNMP_BINDING_3"/>
    <property type="match status" value="1"/>
</dbReference>
<dbReference type="InterPro" id="IPR000595">
    <property type="entry name" value="cNMP-bd_dom"/>
</dbReference>
<dbReference type="CDD" id="cd00038">
    <property type="entry name" value="CAP_ED"/>
    <property type="match status" value="1"/>
</dbReference>
<organism evidence="2 3">
    <name type="scientific">Sporomusa acidovorans (strain ATCC 49682 / DSM 3132 / Mol)</name>
    <dbReference type="NCBI Taxonomy" id="1123286"/>
    <lineage>
        <taxon>Bacteria</taxon>
        <taxon>Bacillati</taxon>
        <taxon>Bacillota</taxon>
        <taxon>Negativicutes</taxon>
        <taxon>Selenomonadales</taxon>
        <taxon>Sporomusaceae</taxon>
        <taxon>Sporomusa</taxon>
    </lineage>
</organism>
<dbReference type="Pfam" id="PF13444">
    <property type="entry name" value="Acetyltransf_5"/>
    <property type="match status" value="1"/>
</dbReference>
<dbReference type="SUPFAM" id="SSF51206">
    <property type="entry name" value="cAMP-binding domain-like"/>
    <property type="match status" value="1"/>
</dbReference>
<dbReference type="SUPFAM" id="SSF55729">
    <property type="entry name" value="Acyl-CoA N-acyltransferases (Nat)"/>
    <property type="match status" value="1"/>
</dbReference>
<keyword evidence="3" id="KW-1185">Reference proteome</keyword>
<reference evidence="2" key="1">
    <citation type="submission" date="2024-05" db="EMBL/GenBank/DDBJ databases">
        <title>Isolation and characterization of Sporomusa carbonis sp. nov., a carboxydotrophic hydrogenogen in the genus of Sporomusa isolated from a charcoal burning pile.</title>
        <authorList>
            <person name="Boeer T."/>
            <person name="Rosenbaum F."/>
            <person name="Eysell L."/>
            <person name="Mueller V."/>
            <person name="Daniel R."/>
            <person name="Poehlein A."/>
        </authorList>
    </citation>
    <scope>NUCLEOTIDE SEQUENCE [LARGE SCALE GENOMIC DNA]</scope>
    <source>
        <strain evidence="2">DSM 3132</strain>
    </source>
</reference>
<proteinExistence type="predicted"/>
<dbReference type="Gene3D" id="2.60.120.10">
    <property type="entry name" value="Jelly Rolls"/>
    <property type="match status" value="1"/>
</dbReference>
<feature type="domain" description="Cyclic nucleotide-binding" evidence="1">
    <location>
        <begin position="263"/>
        <end position="361"/>
    </location>
</feature>
<dbReference type="Pfam" id="PF00027">
    <property type="entry name" value="cNMP_binding"/>
    <property type="match status" value="1"/>
</dbReference>
<evidence type="ECO:0000259" key="1">
    <source>
        <dbReference type="PROSITE" id="PS50042"/>
    </source>
</evidence>
<sequence>MIKGLQATETYKEELEKNFIVGLAKTAAEKQEIYAFRYQVYVEEMSRKLKSTEKQGGLLYDEMDDWSYLVYVKAGSQIVGAGRVSIGEIEEFPPDLIHLLSLDRFQKFYEGKKDRKFALSTKVAVAPNYRNSQVLYLLIAKGYELYCEHRVQFSFGGCNMYLLRLYEEVGVRRFGRSFADPGYGLITPIVWLVDDIEYMKKLHSPFYRLARKRQGLNKQVVDWFFKEFPEAINVINSRLITEEELWKVLSARLGNSPEKVMPILQGLSETEAMRFLHECGLVAQCYAGDRITTSGDPSNELNILLSGELQITNAGPSANRIHPGQHFGAVGLVDHTIHTQDIMATTMTDILVLSRICFPKFQRRYPAIAHQVLNNLPHITNTGRANDAKQA</sequence>
<dbReference type="RefSeq" id="WP_093791800.1">
    <property type="nucleotide sequence ID" value="NZ_CP155571.1"/>
</dbReference>
<dbReference type="InterPro" id="IPR016181">
    <property type="entry name" value="Acyl_CoA_acyltransferase"/>
</dbReference>
<evidence type="ECO:0000313" key="2">
    <source>
        <dbReference type="EMBL" id="XFO72542.1"/>
    </source>
</evidence>
<dbReference type="Proteomes" id="UP000216052">
    <property type="component" value="Chromosome"/>
</dbReference>
<dbReference type="InterPro" id="IPR018490">
    <property type="entry name" value="cNMP-bd_dom_sf"/>
</dbReference>
<dbReference type="InterPro" id="IPR014710">
    <property type="entry name" value="RmlC-like_jellyroll"/>
</dbReference>